<evidence type="ECO:0000313" key="2">
    <source>
        <dbReference type="EMBL" id="QIT48582.1"/>
    </source>
</evidence>
<accession>A0AAE6YFP9</accession>
<evidence type="ECO:0000256" key="1">
    <source>
        <dbReference type="SAM" id="MobiDB-lite"/>
    </source>
</evidence>
<feature type="compositionally biased region" description="Basic residues" evidence="1">
    <location>
        <begin position="1"/>
        <end position="11"/>
    </location>
</feature>
<dbReference type="GeneID" id="93959496"/>
<dbReference type="EMBL" id="CP050692">
    <property type="protein sequence ID" value="QIT48582.1"/>
    <property type="molecule type" value="Genomic_DNA"/>
</dbReference>
<dbReference type="Proteomes" id="UP000502504">
    <property type="component" value="Chromosome"/>
</dbReference>
<dbReference type="AlphaFoldDB" id="A0AAE6YFP9"/>
<proteinExistence type="predicted"/>
<feature type="region of interest" description="Disordered" evidence="1">
    <location>
        <begin position="1"/>
        <end position="46"/>
    </location>
</feature>
<sequence>MTMGKTTKKVRQAPPPYADRVRTGRQGPAGTPSVWPAARTSGRQTR</sequence>
<evidence type="ECO:0000313" key="3">
    <source>
        <dbReference type="Proteomes" id="UP000502504"/>
    </source>
</evidence>
<dbReference type="RefSeq" id="WP_167797335.1">
    <property type="nucleotide sequence ID" value="NZ_CM007717.1"/>
</dbReference>
<organism evidence="2 3">
    <name type="scientific">Streptomyces antibioticus</name>
    <dbReference type="NCBI Taxonomy" id="1890"/>
    <lineage>
        <taxon>Bacteria</taxon>
        <taxon>Bacillati</taxon>
        <taxon>Actinomycetota</taxon>
        <taxon>Actinomycetes</taxon>
        <taxon>Kitasatosporales</taxon>
        <taxon>Streptomycetaceae</taxon>
        <taxon>Streptomyces</taxon>
    </lineage>
</organism>
<reference evidence="2 3" key="1">
    <citation type="submission" date="2020-03" db="EMBL/GenBank/DDBJ databases">
        <title>Is there a link between lipid content and antibiotic production in Streptomyces?</title>
        <authorList>
            <person name="David M."/>
            <person name="Lejeune C."/>
            <person name="Abreu S."/>
            <person name="Thibessard A."/>
            <person name="Leblond P."/>
            <person name="Chaminade P."/>
            <person name="Virolle M.-J."/>
        </authorList>
    </citation>
    <scope>NUCLEOTIDE SEQUENCE [LARGE SCALE GENOMIC DNA]</scope>
    <source>
        <strain evidence="2 3">DSM 41481</strain>
    </source>
</reference>
<name>A0AAE6YFP9_STRAT</name>
<gene>
    <name evidence="2" type="ORF">HCX60_37925</name>
</gene>
<protein>
    <submittedName>
        <fullName evidence="2">Uncharacterized protein</fullName>
    </submittedName>
</protein>